<accession>A0A2G5V6P9</accession>
<feature type="chain" id="PRO_5013815038" description="Receptor L-domain domain-containing protein" evidence="1">
    <location>
        <begin position="22"/>
        <end position="218"/>
    </location>
</feature>
<keyword evidence="1" id="KW-0732">Signal</keyword>
<evidence type="ECO:0000256" key="1">
    <source>
        <dbReference type="SAM" id="SignalP"/>
    </source>
</evidence>
<sequence>MKISIPVLRLAFCIVLIEAYASNVVPDKLHDEFHKISTSRLNHLKDDIPAHLYLSMLFLVNNCSTTGPPATKTISQQMILEETICGSTEMLNWCDENPERHVVLVTSNKNLKNKVFAQFQCGNSELKASPKRQLPLKLMVNCAAVLLVVSIIISWRAKLSRPMPLHPSNILNLSNKSDSDSFETVTLNSTKTTMSKSRITSYNLSTFSFTPKKFRIIV</sequence>
<keyword evidence="3" id="KW-1185">Reference proteome</keyword>
<evidence type="ECO:0008006" key="4">
    <source>
        <dbReference type="Google" id="ProtNLM"/>
    </source>
</evidence>
<dbReference type="Proteomes" id="UP000230233">
    <property type="component" value="Chromosome II"/>
</dbReference>
<dbReference type="AlphaFoldDB" id="A0A2G5V6P9"/>
<dbReference type="EMBL" id="PDUG01000002">
    <property type="protein sequence ID" value="PIC47465.1"/>
    <property type="molecule type" value="Genomic_DNA"/>
</dbReference>
<proteinExistence type="predicted"/>
<evidence type="ECO:0000313" key="2">
    <source>
        <dbReference type="EMBL" id="PIC47465.1"/>
    </source>
</evidence>
<dbReference type="STRING" id="1611254.A0A2G5V6P9"/>
<protein>
    <recommendedName>
        <fullName evidence="4">Receptor L-domain domain-containing protein</fullName>
    </recommendedName>
</protein>
<name>A0A2G5V6P9_9PELO</name>
<evidence type="ECO:0000313" key="3">
    <source>
        <dbReference type="Proteomes" id="UP000230233"/>
    </source>
</evidence>
<feature type="signal peptide" evidence="1">
    <location>
        <begin position="1"/>
        <end position="21"/>
    </location>
</feature>
<organism evidence="2 3">
    <name type="scientific">Caenorhabditis nigoni</name>
    <dbReference type="NCBI Taxonomy" id="1611254"/>
    <lineage>
        <taxon>Eukaryota</taxon>
        <taxon>Metazoa</taxon>
        <taxon>Ecdysozoa</taxon>
        <taxon>Nematoda</taxon>
        <taxon>Chromadorea</taxon>
        <taxon>Rhabditida</taxon>
        <taxon>Rhabditina</taxon>
        <taxon>Rhabditomorpha</taxon>
        <taxon>Rhabditoidea</taxon>
        <taxon>Rhabditidae</taxon>
        <taxon>Peloderinae</taxon>
        <taxon>Caenorhabditis</taxon>
    </lineage>
</organism>
<reference evidence="3" key="1">
    <citation type="submission" date="2017-10" db="EMBL/GenBank/DDBJ databases">
        <title>Rapid genome shrinkage in a self-fertile nematode reveals novel sperm competition proteins.</title>
        <authorList>
            <person name="Yin D."/>
            <person name="Schwarz E.M."/>
            <person name="Thomas C.G."/>
            <person name="Felde R.L."/>
            <person name="Korf I.F."/>
            <person name="Cutter A.D."/>
            <person name="Schartner C.M."/>
            <person name="Ralston E.J."/>
            <person name="Meyer B.J."/>
            <person name="Haag E.S."/>
        </authorList>
    </citation>
    <scope>NUCLEOTIDE SEQUENCE [LARGE SCALE GENOMIC DNA]</scope>
    <source>
        <strain evidence="3">JU1422</strain>
    </source>
</reference>
<dbReference type="OrthoDB" id="5873723at2759"/>
<comment type="caution">
    <text evidence="2">The sequence shown here is derived from an EMBL/GenBank/DDBJ whole genome shotgun (WGS) entry which is preliminary data.</text>
</comment>
<gene>
    <name evidence="2" type="primary">Cni-Y54G9A.5</name>
    <name evidence="2" type="synonym">Cnig_chr_II.g6814</name>
    <name evidence="2" type="ORF">B9Z55_006814</name>
</gene>